<evidence type="ECO:0000259" key="1">
    <source>
        <dbReference type="SMART" id="SM00901"/>
    </source>
</evidence>
<dbReference type="AlphaFoldDB" id="A0A7X5F3J6"/>
<dbReference type="InterPro" id="IPR014966">
    <property type="entry name" value="FRG-dom"/>
</dbReference>
<sequence>MSWDDFERERNILDDSLKRIRSDAGPIPYISRWLYRGQSDKDWFLETTLERFVREEGISSKYLRIDRYLRKINSILPAIRSLSMAGFVEILFEEVDDIKILNLFEAHALLYHLRHLGFPSPLLDWSESYLVAAFFAFQRARPNKDVAIYAMNLELTKYRVRERGVPHIIDYGSYVETHRRHFNQQSRYSLCYAVQDKEYCIFPHENAVMLNPEFNTIQKYIIASSERKTVLEKLHHSNINAYTLFGSDEALMDTLAYREFVREMP</sequence>
<keyword evidence="3" id="KW-1185">Reference proteome</keyword>
<reference evidence="3" key="1">
    <citation type="submission" date="2020-01" db="EMBL/GenBank/DDBJ databases">
        <authorList>
            <person name="Fang Y."/>
            <person name="Sun R."/>
            <person name="Nie L."/>
            <person name="He J."/>
            <person name="Hao L."/>
            <person name="Wang L."/>
            <person name="Su S."/>
            <person name="Lv E."/>
            <person name="Zhang Z."/>
            <person name="Xie R."/>
            <person name="Liu H."/>
        </authorList>
    </citation>
    <scope>NUCLEOTIDE SEQUENCE [LARGE SCALE GENOMIC DNA]</scope>
    <source>
        <strain evidence="3">XCT-53</strain>
    </source>
</reference>
<accession>A0A7X5F3J6</accession>
<name>A0A7X5F3J6_9HYPH</name>
<comment type="caution">
    <text evidence="2">The sequence shown here is derived from an EMBL/GenBank/DDBJ whole genome shotgun (WGS) entry which is preliminary data.</text>
</comment>
<proteinExistence type="predicted"/>
<evidence type="ECO:0000313" key="3">
    <source>
        <dbReference type="Proteomes" id="UP000586722"/>
    </source>
</evidence>
<dbReference type="EMBL" id="JAABLQ010000001">
    <property type="protein sequence ID" value="NBN78145.1"/>
    <property type="molecule type" value="Genomic_DNA"/>
</dbReference>
<dbReference type="Proteomes" id="UP000586722">
    <property type="component" value="Unassembled WGS sequence"/>
</dbReference>
<feature type="domain" description="FRG" evidence="1">
    <location>
        <begin position="29"/>
        <end position="149"/>
    </location>
</feature>
<gene>
    <name evidence="2" type="ORF">GWI72_07690</name>
</gene>
<organism evidence="2 3">
    <name type="scientific">Pannonibacter tanglangensis</name>
    <dbReference type="NCBI Taxonomy" id="2750084"/>
    <lineage>
        <taxon>Bacteria</taxon>
        <taxon>Pseudomonadati</taxon>
        <taxon>Pseudomonadota</taxon>
        <taxon>Alphaproteobacteria</taxon>
        <taxon>Hyphomicrobiales</taxon>
        <taxon>Stappiaceae</taxon>
        <taxon>Pannonibacter</taxon>
    </lineage>
</organism>
<dbReference type="SMART" id="SM00901">
    <property type="entry name" value="FRG"/>
    <property type="match status" value="1"/>
</dbReference>
<protein>
    <submittedName>
        <fullName evidence="2">FRG domain-containing protein</fullName>
    </submittedName>
</protein>
<evidence type="ECO:0000313" key="2">
    <source>
        <dbReference type="EMBL" id="NBN78145.1"/>
    </source>
</evidence>
<dbReference type="Pfam" id="PF08867">
    <property type="entry name" value="FRG"/>
    <property type="match status" value="1"/>
</dbReference>